<evidence type="ECO:0000256" key="13">
    <source>
        <dbReference type="ARBA" id="ARBA00039111"/>
    </source>
</evidence>
<comment type="similarity">
    <text evidence="2">Belongs to the glycosyltransferase 29 family.</text>
</comment>
<evidence type="ECO:0000256" key="11">
    <source>
        <dbReference type="ARBA" id="ARBA00023157"/>
    </source>
</evidence>
<evidence type="ECO:0000256" key="19">
    <source>
        <dbReference type="ARBA" id="ARBA00043651"/>
    </source>
</evidence>
<reference evidence="26" key="3">
    <citation type="submission" date="2025-09" db="UniProtKB">
        <authorList>
            <consortium name="Ensembl"/>
        </authorList>
    </citation>
    <scope>IDENTIFICATION</scope>
</reference>
<evidence type="ECO:0000256" key="9">
    <source>
        <dbReference type="ARBA" id="ARBA00023098"/>
    </source>
</evidence>
<dbReference type="RefSeq" id="XP_051779966.1">
    <property type="nucleotide sequence ID" value="XM_051924006.1"/>
</dbReference>
<dbReference type="OrthoDB" id="10264956at2759"/>
<dbReference type="AlphaFoldDB" id="A0A8C4RHL8"/>
<evidence type="ECO:0000256" key="25">
    <source>
        <dbReference type="SAM" id="Phobius"/>
    </source>
</evidence>
<dbReference type="PROSITE" id="PS51257">
    <property type="entry name" value="PROKAR_LIPOPROTEIN"/>
    <property type="match status" value="1"/>
</dbReference>
<dbReference type="Ensembl" id="ENSECRT00000002782.1">
    <property type="protein sequence ID" value="ENSECRP00000002739.1"/>
    <property type="gene ID" value="ENSECRG00000001866.1"/>
</dbReference>
<keyword evidence="6" id="KW-0735">Signal-anchor</keyword>
<feature type="disulfide bond" evidence="24">
    <location>
        <begin position="146"/>
        <end position="303"/>
    </location>
</feature>
<gene>
    <name evidence="26" type="primary">st3gal7</name>
</gene>
<evidence type="ECO:0000256" key="22">
    <source>
        <dbReference type="ARBA" id="ARBA00048805"/>
    </source>
</evidence>
<dbReference type="InterPro" id="IPR001675">
    <property type="entry name" value="Glyco_trans_29"/>
</dbReference>
<keyword evidence="5 25" id="KW-0812">Transmembrane</keyword>
<dbReference type="GO" id="GO:0006629">
    <property type="term" value="P:lipid metabolic process"/>
    <property type="evidence" value="ECO:0007669"/>
    <property type="project" value="UniProtKB-KW"/>
</dbReference>
<comment type="catalytic activity">
    <reaction evidence="21">
        <text>a beta-D-Gal-(1&lt;-&gt;1')-ceramide + CMP-N-acetyl-beta-neuraminate = N-acetyl-alpha-neuraminosyl-(2-&gt;3)-beta-D-galactosyl-(1&lt;-&gt;1')-ceramide + CMP + H(+)</text>
        <dbReference type="Rhea" id="RHEA:41780"/>
        <dbReference type="ChEBI" id="CHEBI:15378"/>
        <dbReference type="ChEBI" id="CHEBI:57812"/>
        <dbReference type="ChEBI" id="CHEBI:60377"/>
        <dbReference type="ChEBI" id="CHEBI:82643"/>
        <dbReference type="ChEBI" id="CHEBI:143593"/>
    </reaction>
    <physiologicalReaction direction="left-to-right" evidence="21">
        <dbReference type="Rhea" id="RHEA:41781"/>
    </physiologicalReaction>
</comment>
<evidence type="ECO:0000256" key="17">
    <source>
        <dbReference type="ARBA" id="ARBA00041976"/>
    </source>
</evidence>
<evidence type="ECO:0000256" key="2">
    <source>
        <dbReference type="ARBA" id="ARBA00006003"/>
    </source>
</evidence>
<dbReference type="Pfam" id="PF00777">
    <property type="entry name" value="Glyco_transf_29"/>
    <property type="match status" value="1"/>
</dbReference>
<dbReference type="Proteomes" id="UP000694620">
    <property type="component" value="Chromosome 2"/>
</dbReference>
<proteinExistence type="inferred from homology"/>
<evidence type="ECO:0000256" key="12">
    <source>
        <dbReference type="ARBA" id="ARBA00023180"/>
    </source>
</evidence>
<evidence type="ECO:0000256" key="23">
    <source>
        <dbReference type="ARBA" id="ARBA00049539"/>
    </source>
</evidence>
<keyword evidence="8" id="KW-0333">Golgi apparatus</keyword>
<dbReference type="PANTHER" id="PTHR13713:SF94">
    <property type="entry name" value="ST3 BETA-GALACTOSIDE ALPHA-2,3-SIALYLTRANSFERASE 5, LIKE"/>
    <property type="match status" value="1"/>
</dbReference>
<evidence type="ECO:0000256" key="4">
    <source>
        <dbReference type="ARBA" id="ARBA00022679"/>
    </source>
</evidence>
<keyword evidence="3" id="KW-0328">Glycosyltransferase</keyword>
<protein>
    <recommendedName>
        <fullName evidence="14">Lactosylceramide alpha-2,3-sialyltransferase</fullName>
        <ecNumber evidence="13">2.4.3.9</ecNumber>
    </recommendedName>
    <alternativeName>
        <fullName evidence="15">CMP-NeuAc:lactosylceramide alpha-2,3-sialyltransferase</fullName>
    </alternativeName>
    <alternativeName>
        <fullName evidence="18">Ganglioside GM3 synthase</fullName>
    </alternativeName>
    <alternativeName>
        <fullName evidence="17">ST3Gal V</fullName>
    </alternativeName>
    <alternativeName>
        <fullName evidence="16">Sialyltransferase 9</fullName>
    </alternativeName>
</protein>
<dbReference type="GO" id="GO:0000139">
    <property type="term" value="C:Golgi membrane"/>
    <property type="evidence" value="ECO:0007669"/>
    <property type="project" value="UniProtKB-SubCell"/>
</dbReference>
<evidence type="ECO:0000256" key="1">
    <source>
        <dbReference type="ARBA" id="ARBA00004323"/>
    </source>
</evidence>
<dbReference type="EC" id="2.4.3.9" evidence="13"/>
<comment type="catalytic activity">
    <reaction evidence="23">
        <text>ganglioside GA1 (d18:1(4E)/18:0) + CMP-N-acetyl-beta-neuraminate = ganglioside GM1 (d18:1(4E)/18:0) + CMP + H(+)</text>
        <dbReference type="Rhea" id="RHEA:41784"/>
        <dbReference type="ChEBI" id="CHEBI:15378"/>
        <dbReference type="ChEBI" id="CHEBI:57812"/>
        <dbReference type="ChEBI" id="CHEBI:60377"/>
        <dbReference type="ChEBI" id="CHEBI:73110"/>
        <dbReference type="ChEBI" id="CHEBI:78484"/>
    </reaction>
    <physiologicalReaction direction="left-to-right" evidence="23">
        <dbReference type="Rhea" id="RHEA:41785"/>
    </physiologicalReaction>
</comment>
<comment type="function">
    <text evidence="20">Transfers the sialyl group (N-acetyl-alpha-neuraminyl or NeuAc) from CMP-NeuAc to the non-reducing terminal galactose (Gal) of glycosphingolipids forming gangliosides (important molecules involved in the regulation of multiple cellular processes, including cell proliferation and differentiation, apoptosis, embryogenesis, development, and oncogenesis). Mainly involved in the biosynthesis of ganglioside GM3 but can also use different glycolipids as substrate acceptors such as D-galactosylceramide (GalCer), asialo-GM2 (GA2) and asialo-GM1 (GA1), although less preferentially than beta-D-Gal-(1-&gt;4)-beta-D-Glc-(1&lt;-&gt;1)-Cer (LacCer).</text>
</comment>
<keyword evidence="27" id="KW-1185">Reference proteome</keyword>
<evidence type="ECO:0000256" key="8">
    <source>
        <dbReference type="ARBA" id="ARBA00023034"/>
    </source>
</evidence>
<comment type="subcellular location">
    <subcellularLocation>
        <location evidence="1">Golgi apparatus membrane</location>
        <topology evidence="1">Single-pass type II membrane protein</topology>
    </subcellularLocation>
</comment>
<reference evidence="26" key="1">
    <citation type="submission" date="2021-06" db="EMBL/GenBank/DDBJ databases">
        <authorList>
            <consortium name="Wellcome Sanger Institute Data Sharing"/>
        </authorList>
    </citation>
    <scope>NUCLEOTIDE SEQUENCE [LARGE SCALE GENOMIC DNA]</scope>
</reference>
<evidence type="ECO:0000256" key="10">
    <source>
        <dbReference type="ARBA" id="ARBA00023136"/>
    </source>
</evidence>
<dbReference type="GeneTree" id="ENSGT00940000165889"/>
<evidence type="ECO:0000256" key="20">
    <source>
        <dbReference type="ARBA" id="ARBA00045587"/>
    </source>
</evidence>
<organism evidence="26 27">
    <name type="scientific">Erpetoichthys calabaricus</name>
    <name type="common">Rope fish</name>
    <name type="synonym">Calamoichthys calabaricus</name>
    <dbReference type="NCBI Taxonomy" id="27687"/>
    <lineage>
        <taxon>Eukaryota</taxon>
        <taxon>Metazoa</taxon>
        <taxon>Chordata</taxon>
        <taxon>Craniata</taxon>
        <taxon>Vertebrata</taxon>
        <taxon>Euteleostomi</taxon>
        <taxon>Actinopterygii</taxon>
        <taxon>Polypteriformes</taxon>
        <taxon>Polypteridae</taxon>
        <taxon>Erpetoichthys</taxon>
    </lineage>
</organism>
<name>A0A8C4RHL8_ERPCA</name>
<evidence type="ECO:0000313" key="26">
    <source>
        <dbReference type="Ensembl" id="ENSECRP00000002739.1"/>
    </source>
</evidence>
<keyword evidence="4" id="KW-0808">Transferase</keyword>
<evidence type="ECO:0000256" key="24">
    <source>
        <dbReference type="PIRSR" id="PIRSR005557-2"/>
    </source>
</evidence>
<dbReference type="RefSeq" id="XP_051779965.1">
    <property type="nucleotide sequence ID" value="XM_051924005.1"/>
</dbReference>
<evidence type="ECO:0000256" key="3">
    <source>
        <dbReference type="ARBA" id="ARBA00022676"/>
    </source>
</evidence>
<keyword evidence="10 25" id="KW-0472">Membrane</keyword>
<keyword evidence="12" id="KW-0325">Glycoprotein</keyword>
<dbReference type="Gene3D" id="3.90.1480.20">
    <property type="entry name" value="Glycosyl transferase family 29"/>
    <property type="match status" value="1"/>
</dbReference>
<evidence type="ECO:0000313" key="27">
    <source>
        <dbReference type="Proteomes" id="UP000694620"/>
    </source>
</evidence>
<reference evidence="26" key="2">
    <citation type="submission" date="2025-08" db="UniProtKB">
        <authorList>
            <consortium name="Ensembl"/>
        </authorList>
    </citation>
    <scope>IDENTIFICATION</scope>
</reference>
<keyword evidence="7 25" id="KW-1133">Transmembrane helix</keyword>
<dbReference type="InterPro" id="IPR012163">
    <property type="entry name" value="Sialyl_trans"/>
</dbReference>
<evidence type="ECO:0000256" key="6">
    <source>
        <dbReference type="ARBA" id="ARBA00022968"/>
    </source>
</evidence>
<comment type="catalytic activity">
    <reaction evidence="19">
        <text>a beta-D-Gal-(1-&gt;4)-beta-D-Glc-(1&lt;-&gt;1)-Cer(d18:1(4E)) + CMP-N-acetyl-beta-neuraminate = a ganglioside GM3 (d18:1(4E)) + CMP + H(+)</text>
        <dbReference type="Rhea" id="RHEA:18417"/>
        <dbReference type="ChEBI" id="CHEBI:15378"/>
        <dbReference type="ChEBI" id="CHEBI:17950"/>
        <dbReference type="ChEBI" id="CHEBI:57812"/>
        <dbReference type="ChEBI" id="CHEBI:60065"/>
        <dbReference type="ChEBI" id="CHEBI:60377"/>
        <dbReference type="EC" id="2.4.3.9"/>
    </reaction>
    <physiologicalReaction direction="left-to-right" evidence="19">
        <dbReference type="Rhea" id="RHEA:18418"/>
    </physiologicalReaction>
</comment>
<evidence type="ECO:0000256" key="7">
    <source>
        <dbReference type="ARBA" id="ARBA00022989"/>
    </source>
</evidence>
<keyword evidence="9" id="KW-0443">Lipid metabolism</keyword>
<dbReference type="GO" id="GO:0047291">
    <property type="term" value="F:lactosylceramide alpha-2,3-sialyltransferase activity"/>
    <property type="evidence" value="ECO:0007669"/>
    <property type="project" value="UniProtKB-EC"/>
</dbReference>
<dbReference type="RefSeq" id="XP_028651523.1">
    <property type="nucleotide sequence ID" value="XM_028795690.2"/>
</dbReference>
<evidence type="ECO:0000256" key="5">
    <source>
        <dbReference type="ARBA" id="ARBA00022692"/>
    </source>
</evidence>
<comment type="catalytic activity">
    <reaction evidence="22">
        <text>ganglioside GA2 (d18:1(4E)/18:0) + CMP-N-acetyl-beta-neuraminate = ganglioside GM2 (d18:1(4E)/18:0) + CMP + H(+)</text>
        <dbReference type="Rhea" id="RHEA:41776"/>
        <dbReference type="ChEBI" id="CHEBI:15378"/>
        <dbReference type="ChEBI" id="CHEBI:57812"/>
        <dbReference type="ChEBI" id="CHEBI:60377"/>
        <dbReference type="ChEBI" id="CHEBI:78485"/>
        <dbReference type="ChEBI" id="CHEBI:78486"/>
    </reaction>
    <physiologicalReaction direction="left-to-right" evidence="22">
        <dbReference type="Rhea" id="RHEA:41777"/>
    </physiologicalReaction>
</comment>
<dbReference type="FunFam" id="3.90.1480.20:FF:000006">
    <property type="entry name" value="ST3 beta-galactoside alpha-2,3-sialyltransferase 5"/>
    <property type="match status" value="1"/>
</dbReference>
<evidence type="ECO:0000256" key="16">
    <source>
        <dbReference type="ARBA" id="ARBA00041896"/>
    </source>
</evidence>
<accession>A0A8C4RHL8</accession>
<dbReference type="GeneID" id="114647146"/>
<dbReference type="InterPro" id="IPR051142">
    <property type="entry name" value="Glycosyltransferase_29"/>
</dbReference>
<keyword evidence="11" id="KW-1015">Disulfide bond</keyword>
<evidence type="ECO:0000256" key="18">
    <source>
        <dbReference type="ARBA" id="ARBA00042545"/>
    </source>
</evidence>
<evidence type="ECO:0000256" key="15">
    <source>
        <dbReference type="ARBA" id="ARBA00041341"/>
    </source>
</evidence>
<evidence type="ECO:0000256" key="14">
    <source>
        <dbReference type="ARBA" id="ARBA00039792"/>
    </source>
</evidence>
<evidence type="ECO:0000256" key="21">
    <source>
        <dbReference type="ARBA" id="ARBA00048050"/>
    </source>
</evidence>
<dbReference type="PIRSF" id="PIRSF005557">
    <property type="entry name" value="Sialyl_trans"/>
    <property type="match status" value="1"/>
</dbReference>
<feature type="transmembrane region" description="Helical" evidence="25">
    <location>
        <begin position="17"/>
        <end position="37"/>
    </location>
</feature>
<dbReference type="InterPro" id="IPR038578">
    <property type="entry name" value="GT29-like_sf"/>
</dbReference>
<dbReference type="PANTHER" id="PTHR13713">
    <property type="entry name" value="SIALYLTRANSFERASE"/>
    <property type="match status" value="1"/>
</dbReference>
<sequence length="365" mass="41501">MEAVEQKDFFISRRYNLTWAFVLLIGCYLALLYPVYFPRQKIIWRKYMKERQLNEVLLNHSAELLNQPCRLMWSQARLRELYSVKLTPVVPVFLQMHDVGSTQSGLDKFLTPFGLKGNTKLAIKALQGLPHTSLTPELVSRTCKRCVVVGSGGVLHGSQLGSHIDRHNIIIRLNDAPVTDFEEDVGSRTTIRLTYPEGAPKSPKEYSNNTLLVIAIYKSVDLAWFSSMVNKQTLGWWTKLWFWKSVVESVPIKAENFRILNPKIILETALQLLQYPEPNNMMTAFSQVPTIGMTAVIAAIRLCDEVSLAGFGYSLEQPDVPLRYYDTVRMDAMKVQPIHDVETEKIFLRTLVHARAINDLSGGIS</sequence>